<dbReference type="PANTHER" id="PTHR11091">
    <property type="entry name" value="OXIDOREDUCTASE-RELATED"/>
    <property type="match status" value="1"/>
</dbReference>
<keyword evidence="4" id="KW-1185">Reference proteome</keyword>
<name>A0ABT2X7T5_9RHOB</name>
<dbReference type="Gene3D" id="1.10.1530.10">
    <property type="match status" value="1"/>
</dbReference>
<dbReference type="InterPro" id="IPR043143">
    <property type="entry name" value="Mal/L-sulf/L-lact_DH-like_NADP"/>
</dbReference>
<dbReference type="Proteomes" id="UP001209535">
    <property type="component" value="Unassembled WGS sequence"/>
</dbReference>
<evidence type="ECO:0000256" key="2">
    <source>
        <dbReference type="ARBA" id="ARBA00023002"/>
    </source>
</evidence>
<dbReference type="Gene3D" id="3.30.1370.60">
    <property type="entry name" value="Hypothetical oxidoreductase yiak, domain 2"/>
    <property type="match status" value="1"/>
</dbReference>
<evidence type="ECO:0000313" key="4">
    <source>
        <dbReference type="Proteomes" id="UP001209535"/>
    </source>
</evidence>
<accession>A0ABT2X7T5</accession>
<dbReference type="InterPro" id="IPR036111">
    <property type="entry name" value="Mal/L-sulfo/L-lacto_DH-like_sf"/>
</dbReference>
<dbReference type="PANTHER" id="PTHR11091:SF0">
    <property type="entry name" value="MALATE DEHYDROGENASE"/>
    <property type="match status" value="1"/>
</dbReference>
<dbReference type="SUPFAM" id="SSF89733">
    <property type="entry name" value="L-sulfolactate dehydrogenase-like"/>
    <property type="match status" value="1"/>
</dbReference>
<dbReference type="InterPro" id="IPR043144">
    <property type="entry name" value="Mal/L-sulf/L-lact_DH-like_ah"/>
</dbReference>
<sequence length="347" mass="36206">MAETRSKLDLRGGRVSVPAGEAVARAAAIFRALGTTEDVAQQVAEHLVDTSLCGIESHGLMRVLQYAEQMRSGYLKAGAEPVFRSTATGTHEVDGQGGIGIPAMRLAFAGGCRQARESGIAALAIRNVGHTGRHGAFADEAARDGFLTFLMGGGNRETWRQVAPHGGAKAMLPTNPWCVGIPAGADGPVVMDFATSKIAGGWIYAARSAGALLPEGCVIDREGNPTRDPEDYFAGGAILPAGEHKGYALALMAELIGEAMLGPAATECNWLLICIDTTRFRAAPRMAAVAEEILSELRACPPAPGFDRVEIPGERERAHRAASGGEIAVPEATWAEIGALARSLGVA</sequence>
<gene>
    <name evidence="3" type="ORF">OEZ60_18615</name>
</gene>
<keyword evidence="2" id="KW-0560">Oxidoreductase</keyword>
<dbReference type="Pfam" id="PF02615">
    <property type="entry name" value="Ldh_2"/>
    <property type="match status" value="1"/>
</dbReference>
<reference evidence="3 4" key="1">
    <citation type="submission" date="2022-10" db="EMBL/GenBank/DDBJ databases">
        <title>Defluviimonas sp. nov., isolated from ocean surface sediments.</title>
        <authorList>
            <person name="He W."/>
            <person name="Wang L."/>
            <person name="Zhang D.-F."/>
        </authorList>
    </citation>
    <scope>NUCLEOTIDE SEQUENCE [LARGE SCALE GENOMIC DNA]</scope>
    <source>
        <strain evidence="3 4">WL0024</strain>
    </source>
</reference>
<protein>
    <submittedName>
        <fullName evidence="3">Ldh family oxidoreductase</fullName>
    </submittedName>
</protein>
<comment type="caution">
    <text evidence="3">The sequence shown here is derived from an EMBL/GenBank/DDBJ whole genome shotgun (WGS) entry which is preliminary data.</text>
</comment>
<dbReference type="EMBL" id="JAOVQO010000020">
    <property type="protein sequence ID" value="MCU9850017.1"/>
    <property type="molecule type" value="Genomic_DNA"/>
</dbReference>
<evidence type="ECO:0000256" key="1">
    <source>
        <dbReference type="ARBA" id="ARBA00006056"/>
    </source>
</evidence>
<proteinExistence type="inferred from homology"/>
<comment type="similarity">
    <text evidence="1">Belongs to the LDH2/MDH2 oxidoreductase family.</text>
</comment>
<evidence type="ECO:0000313" key="3">
    <source>
        <dbReference type="EMBL" id="MCU9850017.1"/>
    </source>
</evidence>
<dbReference type="RefSeq" id="WP_263339493.1">
    <property type="nucleotide sequence ID" value="NZ_JAOVQO010000020.1"/>
</dbReference>
<dbReference type="InterPro" id="IPR003767">
    <property type="entry name" value="Malate/L-lactate_DH-like"/>
</dbReference>
<organism evidence="3 4">
    <name type="scientific">Albidovulum salinarum</name>
    <dbReference type="NCBI Taxonomy" id="2984153"/>
    <lineage>
        <taxon>Bacteria</taxon>
        <taxon>Pseudomonadati</taxon>
        <taxon>Pseudomonadota</taxon>
        <taxon>Alphaproteobacteria</taxon>
        <taxon>Rhodobacterales</taxon>
        <taxon>Paracoccaceae</taxon>
        <taxon>Albidovulum</taxon>
    </lineage>
</organism>